<feature type="region of interest" description="Disordered" evidence="16">
    <location>
        <begin position="94"/>
        <end position="123"/>
    </location>
</feature>
<evidence type="ECO:0000256" key="11">
    <source>
        <dbReference type="ARBA" id="ARBA00023136"/>
    </source>
</evidence>
<evidence type="ECO:0000256" key="16">
    <source>
        <dbReference type="SAM" id="MobiDB-lite"/>
    </source>
</evidence>
<protein>
    <recommendedName>
        <fullName evidence="18">CFEM domain-containing protein</fullName>
    </recommendedName>
</protein>
<evidence type="ECO:0000256" key="6">
    <source>
        <dbReference type="ARBA" id="ARBA00022617"/>
    </source>
</evidence>
<dbReference type="GO" id="GO:0005576">
    <property type="term" value="C:extracellular region"/>
    <property type="evidence" value="ECO:0007669"/>
    <property type="project" value="UniProtKB-SubCell"/>
</dbReference>
<dbReference type="PANTHER" id="PTHR37928">
    <property type="entry name" value="CFEM DOMAIN PROTEIN (AFU_ORTHOLOGUE AFUA_6G14090)"/>
    <property type="match status" value="1"/>
</dbReference>
<keyword evidence="13" id="KW-0325">Glycoprotein</keyword>
<evidence type="ECO:0000256" key="3">
    <source>
        <dbReference type="ARBA" id="ARBA00010031"/>
    </source>
</evidence>
<accession>A0A6G1KSS4</accession>
<feature type="disulfide bond" evidence="15">
    <location>
        <begin position="40"/>
        <end position="47"/>
    </location>
</feature>
<proteinExistence type="inferred from homology"/>
<evidence type="ECO:0000256" key="13">
    <source>
        <dbReference type="ARBA" id="ARBA00023180"/>
    </source>
</evidence>
<keyword evidence="11" id="KW-0472">Membrane</keyword>
<evidence type="ECO:0000313" key="20">
    <source>
        <dbReference type="Proteomes" id="UP000799428"/>
    </source>
</evidence>
<keyword evidence="12 15" id="KW-1015">Disulfide bond</keyword>
<keyword evidence="8 15" id="KW-0479">Metal-binding</keyword>
<keyword evidence="6 15" id="KW-0349">Heme</keyword>
<gene>
    <name evidence="19" type="ORF">K504DRAFT_457607</name>
</gene>
<keyword evidence="7" id="KW-0336">GPI-anchor</keyword>
<evidence type="ECO:0000259" key="18">
    <source>
        <dbReference type="PROSITE" id="PS52012"/>
    </source>
</evidence>
<evidence type="ECO:0000256" key="1">
    <source>
        <dbReference type="ARBA" id="ARBA00004609"/>
    </source>
</evidence>
<dbReference type="EMBL" id="MU005764">
    <property type="protein sequence ID" value="KAF2715441.1"/>
    <property type="molecule type" value="Genomic_DNA"/>
</dbReference>
<dbReference type="AlphaFoldDB" id="A0A6G1KSS4"/>
<keyword evidence="20" id="KW-1185">Reference proteome</keyword>
<feature type="chain" id="PRO_5026288800" description="CFEM domain-containing protein" evidence="17">
    <location>
        <begin position="18"/>
        <end position="247"/>
    </location>
</feature>
<evidence type="ECO:0000256" key="14">
    <source>
        <dbReference type="ARBA" id="ARBA00023288"/>
    </source>
</evidence>
<comment type="caution">
    <text evidence="15">Lacks conserved residue(s) required for the propagation of feature annotation.</text>
</comment>
<dbReference type="GO" id="GO:0005886">
    <property type="term" value="C:plasma membrane"/>
    <property type="evidence" value="ECO:0007669"/>
    <property type="project" value="UniProtKB-SubCell"/>
</dbReference>
<evidence type="ECO:0000256" key="15">
    <source>
        <dbReference type="PROSITE-ProRule" id="PRU01356"/>
    </source>
</evidence>
<feature type="signal peptide" evidence="17">
    <location>
        <begin position="1"/>
        <end position="17"/>
    </location>
</feature>
<evidence type="ECO:0000256" key="12">
    <source>
        <dbReference type="ARBA" id="ARBA00023157"/>
    </source>
</evidence>
<dbReference type="Proteomes" id="UP000799428">
    <property type="component" value="Unassembled WGS sequence"/>
</dbReference>
<evidence type="ECO:0000256" key="9">
    <source>
        <dbReference type="ARBA" id="ARBA00022729"/>
    </source>
</evidence>
<keyword evidence="14" id="KW-0449">Lipoprotein</keyword>
<feature type="domain" description="CFEM" evidence="18">
    <location>
        <begin position="1"/>
        <end position="108"/>
    </location>
</feature>
<keyword evidence="5" id="KW-0964">Secreted</keyword>
<evidence type="ECO:0000256" key="5">
    <source>
        <dbReference type="ARBA" id="ARBA00022525"/>
    </source>
</evidence>
<dbReference type="InterPro" id="IPR008427">
    <property type="entry name" value="Extracellular_membr_CFEM_dom"/>
</dbReference>
<organism evidence="19 20">
    <name type="scientific">Pleomassaria siparia CBS 279.74</name>
    <dbReference type="NCBI Taxonomy" id="1314801"/>
    <lineage>
        <taxon>Eukaryota</taxon>
        <taxon>Fungi</taxon>
        <taxon>Dikarya</taxon>
        <taxon>Ascomycota</taxon>
        <taxon>Pezizomycotina</taxon>
        <taxon>Dothideomycetes</taxon>
        <taxon>Pleosporomycetidae</taxon>
        <taxon>Pleosporales</taxon>
        <taxon>Pleomassariaceae</taxon>
        <taxon>Pleomassaria</taxon>
    </lineage>
</organism>
<keyword evidence="9 17" id="KW-0732">Signal</keyword>
<keyword evidence="4" id="KW-1003">Cell membrane</keyword>
<comment type="subcellular location">
    <subcellularLocation>
        <location evidence="1">Cell membrane</location>
        <topology evidence="1">Lipid-anchor</topology>
        <topology evidence="1">GPI-anchor</topology>
    </subcellularLocation>
    <subcellularLocation>
        <location evidence="2">Secreted</location>
    </subcellularLocation>
</comment>
<dbReference type="GO" id="GO:0098552">
    <property type="term" value="C:side of membrane"/>
    <property type="evidence" value="ECO:0007669"/>
    <property type="project" value="UniProtKB-KW"/>
</dbReference>
<comment type="similarity">
    <text evidence="3">Belongs to the RBT5 family.</text>
</comment>
<evidence type="ECO:0000256" key="2">
    <source>
        <dbReference type="ARBA" id="ARBA00004613"/>
    </source>
</evidence>
<feature type="binding site" description="axial binding residue" evidence="15">
    <location>
        <position position="44"/>
    </location>
    <ligand>
        <name>heme</name>
        <dbReference type="ChEBI" id="CHEBI:30413"/>
    </ligand>
    <ligandPart>
        <name>Fe</name>
        <dbReference type="ChEBI" id="CHEBI:18248"/>
    </ligandPart>
</feature>
<keyword evidence="10 15" id="KW-0408">Iron</keyword>
<evidence type="ECO:0000313" key="19">
    <source>
        <dbReference type="EMBL" id="KAF2715441.1"/>
    </source>
</evidence>
<dbReference type="OrthoDB" id="3767534at2759"/>
<evidence type="ECO:0000256" key="7">
    <source>
        <dbReference type="ARBA" id="ARBA00022622"/>
    </source>
</evidence>
<dbReference type="SMART" id="SM00747">
    <property type="entry name" value="CFEM"/>
    <property type="match status" value="1"/>
</dbReference>
<sequence>MKYATITLSALIALTTAQTIADLPSCSLSCVVDGVSATGCSTTDFACSCGKADVLTPSITPCVKSACSEDDQAKVITALEGICAAAGVPISIPDPTSTAPAPESTSAVEEPVPTSSVAPTNQASAPVPSYTDIVLSSALPLRTDPCAIVTVTVTETSGQLSIAPVPTASYPTVPAGNGTVTETSGQLSIAPVPTAPYPTVSAGNGTVPEPSGTGAHSSSLPEFTAAAVTVKIPAGIVGALSMIAYLL</sequence>
<reference evidence="19" key="1">
    <citation type="journal article" date="2020" name="Stud. Mycol.">
        <title>101 Dothideomycetes genomes: a test case for predicting lifestyles and emergence of pathogens.</title>
        <authorList>
            <person name="Haridas S."/>
            <person name="Albert R."/>
            <person name="Binder M."/>
            <person name="Bloem J."/>
            <person name="Labutti K."/>
            <person name="Salamov A."/>
            <person name="Andreopoulos B."/>
            <person name="Baker S."/>
            <person name="Barry K."/>
            <person name="Bills G."/>
            <person name="Bluhm B."/>
            <person name="Cannon C."/>
            <person name="Castanera R."/>
            <person name="Culley D."/>
            <person name="Daum C."/>
            <person name="Ezra D."/>
            <person name="Gonzalez J."/>
            <person name="Henrissat B."/>
            <person name="Kuo A."/>
            <person name="Liang C."/>
            <person name="Lipzen A."/>
            <person name="Lutzoni F."/>
            <person name="Magnuson J."/>
            <person name="Mondo S."/>
            <person name="Nolan M."/>
            <person name="Ohm R."/>
            <person name="Pangilinan J."/>
            <person name="Park H.-J."/>
            <person name="Ramirez L."/>
            <person name="Alfaro M."/>
            <person name="Sun H."/>
            <person name="Tritt A."/>
            <person name="Yoshinaga Y."/>
            <person name="Zwiers L.-H."/>
            <person name="Turgeon B."/>
            <person name="Goodwin S."/>
            <person name="Spatafora J."/>
            <person name="Crous P."/>
            <person name="Grigoriev I."/>
        </authorList>
    </citation>
    <scope>NUCLEOTIDE SEQUENCE</scope>
    <source>
        <strain evidence="19">CBS 279.74</strain>
    </source>
</reference>
<evidence type="ECO:0000256" key="10">
    <source>
        <dbReference type="ARBA" id="ARBA00023004"/>
    </source>
</evidence>
<evidence type="ECO:0000256" key="4">
    <source>
        <dbReference type="ARBA" id="ARBA00022475"/>
    </source>
</evidence>
<dbReference type="PROSITE" id="PS52012">
    <property type="entry name" value="CFEM"/>
    <property type="match status" value="1"/>
</dbReference>
<dbReference type="PANTHER" id="PTHR37928:SF2">
    <property type="entry name" value="GPI ANCHORED CFEM DOMAIN PROTEIN (AFU_ORTHOLOGUE AFUA_6G10580)"/>
    <property type="match status" value="1"/>
</dbReference>
<name>A0A6G1KSS4_9PLEO</name>
<evidence type="ECO:0000256" key="17">
    <source>
        <dbReference type="SAM" id="SignalP"/>
    </source>
</evidence>
<dbReference type="InterPro" id="IPR051735">
    <property type="entry name" value="CFEM_domain"/>
</dbReference>
<dbReference type="Pfam" id="PF05730">
    <property type="entry name" value="CFEM"/>
    <property type="match status" value="1"/>
</dbReference>
<evidence type="ECO:0000256" key="8">
    <source>
        <dbReference type="ARBA" id="ARBA00022723"/>
    </source>
</evidence>
<dbReference type="GO" id="GO:0046872">
    <property type="term" value="F:metal ion binding"/>
    <property type="evidence" value="ECO:0007669"/>
    <property type="project" value="UniProtKB-UniRule"/>
</dbReference>